<dbReference type="OrthoDB" id="10641957at2759"/>
<organism evidence="2 3">
    <name type="scientific">Streblomastix strix</name>
    <dbReference type="NCBI Taxonomy" id="222440"/>
    <lineage>
        <taxon>Eukaryota</taxon>
        <taxon>Metamonada</taxon>
        <taxon>Preaxostyla</taxon>
        <taxon>Oxymonadida</taxon>
        <taxon>Streblomastigidae</taxon>
        <taxon>Streblomastix</taxon>
    </lineage>
</organism>
<evidence type="ECO:0000256" key="1">
    <source>
        <dbReference type="SAM" id="MobiDB-lite"/>
    </source>
</evidence>
<name>A0A5J4W1Z3_9EUKA</name>
<gene>
    <name evidence="2" type="ORF">EZS28_015467</name>
</gene>
<comment type="caution">
    <text evidence="2">The sequence shown here is derived from an EMBL/GenBank/DDBJ whole genome shotgun (WGS) entry which is preliminary data.</text>
</comment>
<dbReference type="Proteomes" id="UP000324800">
    <property type="component" value="Unassembled WGS sequence"/>
</dbReference>
<proteinExistence type="predicted"/>
<evidence type="ECO:0000313" key="2">
    <source>
        <dbReference type="EMBL" id="KAA6389004.1"/>
    </source>
</evidence>
<protein>
    <submittedName>
        <fullName evidence="2">Uncharacterized protein</fullName>
    </submittedName>
</protein>
<dbReference type="AlphaFoldDB" id="A0A5J4W1Z3"/>
<sequence>MASSIHDIKHFEQNLEKIGISTKFDNKIQPPTTLLGTPTENLVIIQQRVKEAHVKSSAESKRMMNTLKEKNVDISQARVEREKRRSKQSSDERTTQDSTKEAKIGEEILVEILKRTVERHEAVEKQTQSKKTKEKEFTARILKHEEFVEKREREYADAQRRSKIVTPTSLMEKEDKLASDLRTAETNVTEYRKRKFYKHYQIFYPLALEIIDTALDISEYEQEQQI</sequence>
<feature type="region of interest" description="Disordered" evidence="1">
    <location>
        <begin position="55"/>
        <end position="101"/>
    </location>
</feature>
<accession>A0A5J4W1Z3</accession>
<reference evidence="2 3" key="1">
    <citation type="submission" date="2019-03" db="EMBL/GenBank/DDBJ databases">
        <title>Single cell metagenomics reveals metabolic interactions within the superorganism composed of flagellate Streblomastix strix and complex community of Bacteroidetes bacteria on its surface.</title>
        <authorList>
            <person name="Treitli S.C."/>
            <person name="Kolisko M."/>
            <person name="Husnik F."/>
            <person name="Keeling P."/>
            <person name="Hampl V."/>
        </authorList>
    </citation>
    <scope>NUCLEOTIDE SEQUENCE [LARGE SCALE GENOMIC DNA]</scope>
    <source>
        <strain evidence="2">ST1C</strain>
    </source>
</reference>
<dbReference type="EMBL" id="SNRW01003751">
    <property type="protein sequence ID" value="KAA6389004.1"/>
    <property type="molecule type" value="Genomic_DNA"/>
</dbReference>
<evidence type="ECO:0000313" key="3">
    <source>
        <dbReference type="Proteomes" id="UP000324800"/>
    </source>
</evidence>